<reference evidence="3 5" key="1">
    <citation type="journal article" date="2018" name="Int. J. Syst. Evol. Microbiol.">
        <title>Lactobacillus paragasseri sp. nov., a sister taxon of Lactobacillus gasseri, based on whole-genome sequence analyses.</title>
        <authorList>
            <person name="Tanizawa Y."/>
            <person name="Tada I."/>
            <person name="Kobayashi H."/>
            <person name="Endo A."/>
            <person name="Maeno S."/>
            <person name="Toyoda A."/>
            <person name="Arita M."/>
            <person name="Nakamura Y."/>
            <person name="Sakamoto M."/>
            <person name="Ohkuma M."/>
            <person name="Tohno M."/>
        </authorList>
    </citation>
    <scope>NUCLEOTIDE SEQUENCE [LARGE SCALE GENOMIC DNA]</scope>
    <source>
        <strain evidence="3 5">JCM 1025</strain>
    </source>
</reference>
<dbReference type="GO" id="GO:0016787">
    <property type="term" value="F:hydrolase activity"/>
    <property type="evidence" value="ECO:0007669"/>
    <property type="project" value="UniProtKB-KW"/>
</dbReference>
<dbReference type="AlphaFoldDB" id="A0AB33ZUC4"/>
<name>A0AB33ZUC4_LACGS</name>
<evidence type="ECO:0000313" key="3">
    <source>
        <dbReference type="EMBL" id="GBA96345.1"/>
    </source>
</evidence>
<dbReference type="PANTHER" id="PTHR43283">
    <property type="entry name" value="BETA-LACTAMASE-RELATED"/>
    <property type="match status" value="1"/>
</dbReference>
<comment type="caution">
    <text evidence="3">The sequence shown here is derived from an EMBL/GenBank/DDBJ whole genome shotgun (WGS) entry which is preliminary data.</text>
</comment>
<dbReference type="InterPro" id="IPR050789">
    <property type="entry name" value="Diverse_Enzym_Activities"/>
</dbReference>
<dbReference type="SUPFAM" id="SSF56601">
    <property type="entry name" value="beta-lactamase/transpeptidase-like"/>
    <property type="match status" value="1"/>
</dbReference>
<evidence type="ECO:0000256" key="1">
    <source>
        <dbReference type="ARBA" id="ARBA00022801"/>
    </source>
</evidence>
<dbReference type="PANTHER" id="PTHR43283:SF11">
    <property type="entry name" value="BETA-LACTAMASE-RELATED DOMAIN-CONTAINING PROTEIN"/>
    <property type="match status" value="1"/>
</dbReference>
<dbReference type="RefSeq" id="WP_003650607.1">
    <property type="nucleotide sequence ID" value="NZ_BEXJ01000002.1"/>
</dbReference>
<sequence>MQQNTVNKIVKVINQSIQKNDIYGASYSLIGKNENLKTYVGYQGNENDHIPLSSGMMYDLASVSKVIGTTTRIFQLIANNQLSLDSKVGEYLSDVSYPKIKIKNLLLHESGLQSDFDNVHSMSKVELIKKVKCAPLIYTPGSRTVYSDLNYILLGWIIEKIDQIPLTEDLSIHIFQPLDMNNTTYSPHNIRLSQFIPTEYQKDRGGIIRGQVHDYKAYLLDGVSGHAGLFSTLDDLSQFAQVFLNGGKYNNVQIFPEIMYTLLKDKEYRHDDRALGWELWDSNKNMLWHSGFTGTSIALNLDNNEGFICLTNRIYPTRKKMGWIQERRKSLSYFFNEKEEIKK</sequence>
<gene>
    <name evidence="4" type="primary">estB</name>
    <name evidence="4" type="ORF">FIPPAONL_01725</name>
    <name evidence="3" type="ORF">LJCM1025_09790</name>
</gene>
<evidence type="ECO:0000313" key="5">
    <source>
        <dbReference type="Proteomes" id="UP000250668"/>
    </source>
</evidence>
<dbReference type="EMBL" id="BEXJ01000002">
    <property type="protein sequence ID" value="GBA96345.1"/>
    <property type="molecule type" value="Genomic_DNA"/>
</dbReference>
<evidence type="ECO:0000313" key="4">
    <source>
        <dbReference type="EMBL" id="TQW14604.1"/>
    </source>
</evidence>
<organism evidence="3 5">
    <name type="scientific">Lactobacillus gasseri</name>
    <dbReference type="NCBI Taxonomy" id="1596"/>
    <lineage>
        <taxon>Bacteria</taxon>
        <taxon>Bacillati</taxon>
        <taxon>Bacillota</taxon>
        <taxon>Bacilli</taxon>
        <taxon>Lactobacillales</taxon>
        <taxon>Lactobacillaceae</taxon>
        <taxon>Lactobacillus</taxon>
    </lineage>
</organism>
<keyword evidence="1 3" id="KW-0378">Hydrolase</keyword>
<evidence type="ECO:0000313" key="6">
    <source>
        <dbReference type="Proteomes" id="UP000316012"/>
    </source>
</evidence>
<feature type="domain" description="Beta-lactamase-related" evidence="2">
    <location>
        <begin position="12"/>
        <end position="318"/>
    </location>
</feature>
<proteinExistence type="predicted"/>
<accession>A0AB33ZUC4</accession>
<reference evidence="4 6" key="2">
    <citation type="submission" date="2019-04" db="EMBL/GenBank/DDBJ databases">
        <title>Lactobacillus gasseri 7171 assembly.</title>
        <authorList>
            <person name="Joris B.R."/>
            <person name="Giguere D."/>
        </authorList>
    </citation>
    <scope>NUCLEOTIDE SEQUENCE [LARGE SCALE GENOMIC DNA]</scope>
    <source>
        <strain evidence="4 6">7171</strain>
    </source>
</reference>
<protein>
    <submittedName>
        <fullName evidence="4">Esterase EstB</fullName>
        <ecNumber evidence="4">3.1.1.-</ecNumber>
    </submittedName>
    <submittedName>
        <fullName evidence="3">Serine hydrolase</fullName>
    </submittedName>
</protein>
<keyword evidence="6" id="KW-1185">Reference proteome</keyword>
<dbReference type="Pfam" id="PF00144">
    <property type="entry name" value="Beta-lactamase"/>
    <property type="match status" value="1"/>
</dbReference>
<dbReference type="Proteomes" id="UP000250668">
    <property type="component" value="Unassembled WGS sequence"/>
</dbReference>
<dbReference type="EMBL" id="SRMD01000095">
    <property type="protein sequence ID" value="TQW14604.1"/>
    <property type="molecule type" value="Genomic_DNA"/>
</dbReference>
<dbReference type="InterPro" id="IPR012338">
    <property type="entry name" value="Beta-lactam/transpept-like"/>
</dbReference>
<dbReference type="EC" id="3.1.1.-" evidence="4"/>
<dbReference type="InterPro" id="IPR001466">
    <property type="entry name" value="Beta-lactam-related"/>
</dbReference>
<dbReference type="Proteomes" id="UP000316012">
    <property type="component" value="Unassembled WGS sequence"/>
</dbReference>
<dbReference type="Gene3D" id="3.40.710.10">
    <property type="entry name" value="DD-peptidase/beta-lactamase superfamily"/>
    <property type="match status" value="1"/>
</dbReference>
<evidence type="ECO:0000259" key="2">
    <source>
        <dbReference type="Pfam" id="PF00144"/>
    </source>
</evidence>